<keyword evidence="9" id="KW-1185">Reference proteome</keyword>
<dbReference type="Pfam" id="PF00213">
    <property type="entry name" value="OSCP"/>
    <property type="match status" value="1"/>
</dbReference>
<evidence type="ECO:0000313" key="8">
    <source>
        <dbReference type="EMBL" id="WFM83039.1"/>
    </source>
</evidence>
<keyword evidence="7" id="KW-1003">Cell membrane</keyword>
<gene>
    <name evidence="7" type="primary">atpH</name>
    <name evidence="8" type="ORF">P7079_06475</name>
</gene>
<comment type="function">
    <text evidence="7">This protein is part of the stalk that links CF(0) to CF(1). It either transmits conformational changes from CF(0) to CF(1) or is implicated in proton conduction.</text>
</comment>
<comment type="function">
    <text evidence="7">F(1)F(0) ATP synthase produces ATP from ADP in the presence of a proton or sodium gradient. F-type ATPases consist of two structural domains, F(1) containing the extramembraneous catalytic core and F(0) containing the membrane proton channel, linked together by a central stalk and a peripheral stalk. During catalysis, ATP synthesis in the catalytic domain of F(1) is coupled via a rotary mechanism of the central stalk subunits to proton translocation.</text>
</comment>
<keyword evidence="7" id="KW-0139">CF(1)</keyword>
<organism evidence="8 9">
    <name type="scientific">Arcanobacterium canis</name>
    <dbReference type="NCBI Taxonomy" id="999183"/>
    <lineage>
        <taxon>Bacteria</taxon>
        <taxon>Bacillati</taxon>
        <taxon>Actinomycetota</taxon>
        <taxon>Actinomycetes</taxon>
        <taxon>Actinomycetales</taxon>
        <taxon>Actinomycetaceae</taxon>
        <taxon>Arcanobacterium</taxon>
    </lineage>
</organism>
<evidence type="ECO:0000256" key="1">
    <source>
        <dbReference type="ARBA" id="ARBA00004370"/>
    </source>
</evidence>
<keyword evidence="4 7" id="KW-0406">Ion transport</keyword>
<comment type="similarity">
    <text evidence="7">Belongs to the ATPase delta chain family.</text>
</comment>
<dbReference type="PANTHER" id="PTHR11910">
    <property type="entry name" value="ATP SYNTHASE DELTA CHAIN"/>
    <property type="match status" value="1"/>
</dbReference>
<keyword evidence="6 7" id="KW-0066">ATP synthesis</keyword>
<evidence type="ECO:0000256" key="4">
    <source>
        <dbReference type="ARBA" id="ARBA00023065"/>
    </source>
</evidence>
<evidence type="ECO:0000256" key="6">
    <source>
        <dbReference type="ARBA" id="ARBA00023310"/>
    </source>
</evidence>
<keyword evidence="3 7" id="KW-0375">Hydrogen ion transport</keyword>
<name>A0ABY8G288_9ACTO</name>
<dbReference type="InterPro" id="IPR000711">
    <property type="entry name" value="ATPase_OSCP/dsu"/>
</dbReference>
<sequence>MRITSEKSLARGRDRWEALLAEHASDEVKFADEIFAVADLLRGSAALNASLQELTRTADARATLAREVLTGKVSEEVNELVQGLVRDTWSELNDLSEALDVIGVDTLLIGAVREGLLHETEEQLYQFSRMLHSQRDLRVTLSDRSYDVASRSQLAHSVLGASNAYTQALVEEAVTRTGHRALTASVRDFVDAAAARAHQQVAAVVSVIPLSAAQEERLAQILGRMYGAEIRIHTSIDPTIVGGLRIMIGDDVIDGTLATRLNHVRTEMTK</sequence>
<keyword evidence="5 7" id="KW-0472">Membrane</keyword>
<comment type="subcellular location">
    <subcellularLocation>
        <location evidence="7">Cell membrane</location>
        <topology evidence="7">Peripheral membrane protein</topology>
    </subcellularLocation>
    <subcellularLocation>
        <location evidence="1">Membrane</location>
    </subcellularLocation>
</comment>
<evidence type="ECO:0000313" key="9">
    <source>
        <dbReference type="Proteomes" id="UP001215216"/>
    </source>
</evidence>
<evidence type="ECO:0000256" key="3">
    <source>
        <dbReference type="ARBA" id="ARBA00022781"/>
    </source>
</evidence>
<dbReference type="HAMAP" id="MF_01416">
    <property type="entry name" value="ATP_synth_delta_bact"/>
    <property type="match status" value="1"/>
</dbReference>
<reference evidence="8 9" key="1">
    <citation type="submission" date="2023-03" db="EMBL/GenBank/DDBJ databases">
        <title>Complete genome of Arcanobacterium canis strain DSM 25104 isolated in 2010 from a canine otitis externa in Germany.</title>
        <authorList>
            <person name="Borowiak M."/>
            <person name="Kreitlow A."/>
            <person name="Malorny B."/>
            <person name="Laemmler C."/>
            <person name="Prenger-Berninghoff E."/>
            <person name="Ploetz M."/>
            <person name="Abdulmawjood A."/>
        </authorList>
    </citation>
    <scope>NUCLEOTIDE SEQUENCE [LARGE SCALE GENOMIC DNA]</scope>
    <source>
        <strain evidence="8 9">DSM 25104</strain>
    </source>
</reference>
<keyword evidence="2 7" id="KW-0813">Transport</keyword>
<dbReference type="Proteomes" id="UP001215216">
    <property type="component" value="Chromosome"/>
</dbReference>
<dbReference type="RefSeq" id="WP_278012465.1">
    <property type="nucleotide sequence ID" value="NZ_CP121208.1"/>
</dbReference>
<accession>A0ABY8G288</accession>
<proteinExistence type="inferred from homology"/>
<dbReference type="NCBIfam" id="TIGR01145">
    <property type="entry name" value="ATP_synt_delta"/>
    <property type="match status" value="1"/>
</dbReference>
<dbReference type="EMBL" id="CP121208">
    <property type="protein sequence ID" value="WFM83039.1"/>
    <property type="molecule type" value="Genomic_DNA"/>
</dbReference>
<evidence type="ECO:0000256" key="2">
    <source>
        <dbReference type="ARBA" id="ARBA00022448"/>
    </source>
</evidence>
<evidence type="ECO:0000256" key="7">
    <source>
        <dbReference type="HAMAP-Rule" id="MF_01416"/>
    </source>
</evidence>
<dbReference type="NCBIfam" id="NF009967">
    <property type="entry name" value="PRK13430.1"/>
    <property type="match status" value="1"/>
</dbReference>
<protein>
    <recommendedName>
        <fullName evidence="7">ATP synthase subunit delta</fullName>
    </recommendedName>
    <alternativeName>
        <fullName evidence="7">ATP synthase F(1) sector subunit delta</fullName>
    </alternativeName>
    <alternativeName>
        <fullName evidence="7">F-type ATPase subunit delta</fullName>
        <shortName evidence="7">F-ATPase subunit delta</shortName>
    </alternativeName>
</protein>
<evidence type="ECO:0000256" key="5">
    <source>
        <dbReference type="ARBA" id="ARBA00023136"/>
    </source>
</evidence>